<comment type="subcellular location">
    <subcellularLocation>
        <location evidence="1">Membrane</location>
    </subcellularLocation>
</comment>
<keyword evidence="5" id="KW-0677">Repeat</keyword>
<protein>
    <submittedName>
        <fullName evidence="10">Relaxin receptor 2</fullName>
    </submittedName>
</protein>
<evidence type="ECO:0000256" key="4">
    <source>
        <dbReference type="ARBA" id="ARBA00022692"/>
    </source>
</evidence>
<dbReference type="SUPFAM" id="SSF81321">
    <property type="entry name" value="Family A G protein-coupled receptor-like"/>
    <property type="match status" value="1"/>
</dbReference>
<organism evidence="10 11">
    <name type="scientific">Trichonephila inaurata madagascariensis</name>
    <dbReference type="NCBI Taxonomy" id="2747483"/>
    <lineage>
        <taxon>Eukaryota</taxon>
        <taxon>Metazoa</taxon>
        <taxon>Ecdysozoa</taxon>
        <taxon>Arthropoda</taxon>
        <taxon>Chelicerata</taxon>
        <taxon>Arachnida</taxon>
        <taxon>Araneae</taxon>
        <taxon>Araneomorphae</taxon>
        <taxon>Entelegynae</taxon>
        <taxon>Araneoidea</taxon>
        <taxon>Nephilidae</taxon>
        <taxon>Trichonephila</taxon>
        <taxon>Trichonephila inaurata</taxon>
    </lineage>
</organism>
<dbReference type="GO" id="GO:0005886">
    <property type="term" value="C:plasma membrane"/>
    <property type="evidence" value="ECO:0007669"/>
    <property type="project" value="TreeGrafter"/>
</dbReference>
<dbReference type="Pfam" id="PF00001">
    <property type="entry name" value="7tm_1"/>
    <property type="match status" value="1"/>
</dbReference>
<evidence type="ECO:0000313" key="11">
    <source>
        <dbReference type="Proteomes" id="UP000886998"/>
    </source>
</evidence>
<name>A0A8X6XS77_9ARAC</name>
<evidence type="ECO:0000256" key="3">
    <source>
        <dbReference type="ARBA" id="ARBA00022614"/>
    </source>
</evidence>
<feature type="transmembrane region" description="Helical" evidence="8">
    <location>
        <begin position="53"/>
        <end position="76"/>
    </location>
</feature>
<evidence type="ECO:0000259" key="9">
    <source>
        <dbReference type="PROSITE" id="PS50262"/>
    </source>
</evidence>
<dbReference type="InterPro" id="IPR017452">
    <property type="entry name" value="GPCR_Rhodpsn_7TM"/>
</dbReference>
<evidence type="ECO:0000256" key="2">
    <source>
        <dbReference type="ARBA" id="ARBA00010663"/>
    </source>
</evidence>
<dbReference type="GO" id="GO:0007189">
    <property type="term" value="P:adenylate cyclase-activating G protein-coupled receptor signaling pathway"/>
    <property type="evidence" value="ECO:0007669"/>
    <property type="project" value="TreeGrafter"/>
</dbReference>
<evidence type="ECO:0000256" key="1">
    <source>
        <dbReference type="ARBA" id="ARBA00004370"/>
    </source>
</evidence>
<comment type="caution">
    <text evidence="10">The sequence shown here is derived from an EMBL/GenBank/DDBJ whole genome shotgun (WGS) entry which is preliminary data.</text>
</comment>
<feature type="transmembrane region" description="Helical" evidence="8">
    <location>
        <begin position="136"/>
        <end position="158"/>
    </location>
</feature>
<accession>A0A8X6XS77</accession>
<dbReference type="EMBL" id="BMAV01012152">
    <property type="protein sequence ID" value="GFY58554.1"/>
    <property type="molecule type" value="Genomic_DNA"/>
</dbReference>
<keyword evidence="6 8" id="KW-1133">Transmembrane helix</keyword>
<evidence type="ECO:0000313" key="10">
    <source>
        <dbReference type="EMBL" id="GFY58554.1"/>
    </source>
</evidence>
<gene>
    <name evidence="10" type="primary">RXFP2</name>
    <name evidence="10" type="ORF">TNIN_110281</name>
</gene>
<comment type="similarity">
    <text evidence="2">Belongs to the G-protein coupled receptor 1 family.</text>
</comment>
<evidence type="ECO:0000256" key="6">
    <source>
        <dbReference type="ARBA" id="ARBA00022989"/>
    </source>
</evidence>
<dbReference type="PROSITE" id="PS50262">
    <property type="entry name" value="G_PROTEIN_RECEP_F1_2"/>
    <property type="match status" value="1"/>
</dbReference>
<reference evidence="10" key="1">
    <citation type="submission" date="2020-08" db="EMBL/GenBank/DDBJ databases">
        <title>Multicomponent nature underlies the extraordinary mechanical properties of spider dragline silk.</title>
        <authorList>
            <person name="Kono N."/>
            <person name="Nakamura H."/>
            <person name="Mori M."/>
            <person name="Yoshida Y."/>
            <person name="Ohtoshi R."/>
            <person name="Malay A.D."/>
            <person name="Moran D.A.P."/>
            <person name="Tomita M."/>
            <person name="Numata K."/>
            <person name="Arakawa K."/>
        </authorList>
    </citation>
    <scope>NUCLEOTIDE SEQUENCE</scope>
</reference>
<keyword evidence="4 8" id="KW-0812">Transmembrane</keyword>
<dbReference type="AlphaFoldDB" id="A0A8X6XS77"/>
<sequence length="185" mass="20944">MYFSVLCVTASWILSASIAIIPFFDVGYFGDEFYGNNGLCLPLQIHDPFSKGWQYSMVVFCGINSLAFGFITYAYIQMSIAISRSKLGLRSSQQQQDRTIAKRFAFIVATDMFCWLPIIAIKILSISGMTFYSESYAWIAVFIIPINSALNPVIYTLTTKLFKQQLARIVYAWRADGMQVEGMVH</sequence>
<evidence type="ECO:0000256" key="7">
    <source>
        <dbReference type="ARBA" id="ARBA00023136"/>
    </source>
</evidence>
<keyword evidence="7 8" id="KW-0472">Membrane</keyword>
<dbReference type="GO" id="GO:0008528">
    <property type="term" value="F:G protein-coupled peptide receptor activity"/>
    <property type="evidence" value="ECO:0007669"/>
    <property type="project" value="TreeGrafter"/>
</dbReference>
<dbReference type="InterPro" id="IPR000276">
    <property type="entry name" value="GPCR_Rhodpsn"/>
</dbReference>
<dbReference type="PANTHER" id="PTHR24372">
    <property type="entry name" value="GLYCOPROTEIN HORMONE RECEPTOR"/>
    <property type="match status" value="1"/>
</dbReference>
<dbReference type="Proteomes" id="UP000886998">
    <property type="component" value="Unassembled WGS sequence"/>
</dbReference>
<evidence type="ECO:0000256" key="5">
    <source>
        <dbReference type="ARBA" id="ARBA00022737"/>
    </source>
</evidence>
<dbReference type="Gene3D" id="1.20.1070.10">
    <property type="entry name" value="Rhodopsin 7-helix transmembrane proteins"/>
    <property type="match status" value="1"/>
</dbReference>
<dbReference type="OrthoDB" id="2101615at2759"/>
<feature type="domain" description="G-protein coupled receptors family 1 profile" evidence="9">
    <location>
        <begin position="1"/>
        <end position="155"/>
    </location>
</feature>
<evidence type="ECO:0000256" key="8">
    <source>
        <dbReference type="SAM" id="Phobius"/>
    </source>
</evidence>
<keyword evidence="11" id="KW-1185">Reference proteome</keyword>
<dbReference type="GO" id="GO:0009755">
    <property type="term" value="P:hormone-mediated signaling pathway"/>
    <property type="evidence" value="ECO:0007669"/>
    <property type="project" value="TreeGrafter"/>
</dbReference>
<keyword evidence="10" id="KW-0675">Receptor</keyword>
<keyword evidence="3" id="KW-0433">Leucine-rich repeat</keyword>
<proteinExistence type="inferred from homology"/>
<dbReference type="PRINTS" id="PR00237">
    <property type="entry name" value="GPCRRHODOPSN"/>
</dbReference>
<feature type="transmembrane region" description="Helical" evidence="8">
    <location>
        <begin position="104"/>
        <end position="124"/>
    </location>
</feature>
<dbReference type="PANTHER" id="PTHR24372:SF80">
    <property type="entry name" value="FI21465P1-RELATED"/>
    <property type="match status" value="1"/>
</dbReference>